<sequence length="220" mass="25304">MREESDNAVRQQIISVWVRDPRIRKNDFWHAYIDYEICLHTDSVCFTKKISSVRRRYSEFVWLRQKLQANSMLMVQLPELPPKNPFFSLNNAQQITERMKGLQRFLEQILQNPLLLSDSCLHLFLQSQLSVSKMQACAAGKTHFSVAQAVQCCGLRRFHSEEDLQKDLNMSCDSDSDSSECRDPELRIKDLTINKVESTASLDLMGSSQEETLSFSSGSS</sequence>
<dbReference type="Proteomes" id="UP000793456">
    <property type="component" value="Chromosome XIV"/>
</dbReference>
<gene>
    <name evidence="1" type="ORF">E3U43_019941</name>
</gene>
<dbReference type="EMBL" id="CM011687">
    <property type="protein sequence ID" value="TMS10948.1"/>
    <property type="molecule type" value="Genomic_DNA"/>
</dbReference>
<evidence type="ECO:0000313" key="2">
    <source>
        <dbReference type="Proteomes" id="UP000793456"/>
    </source>
</evidence>
<accession>A0ACD3QV26</accession>
<proteinExistence type="predicted"/>
<protein>
    <submittedName>
        <fullName evidence="1">Uncharacterized protein</fullName>
    </submittedName>
</protein>
<comment type="caution">
    <text evidence="1">The sequence shown here is derived from an EMBL/GenBank/DDBJ whole genome shotgun (WGS) entry which is preliminary data.</text>
</comment>
<evidence type="ECO:0000313" key="1">
    <source>
        <dbReference type="EMBL" id="TMS10948.1"/>
    </source>
</evidence>
<organism evidence="1 2">
    <name type="scientific">Larimichthys crocea</name>
    <name type="common">Large yellow croaker</name>
    <name type="synonym">Pseudosciaena crocea</name>
    <dbReference type="NCBI Taxonomy" id="215358"/>
    <lineage>
        <taxon>Eukaryota</taxon>
        <taxon>Metazoa</taxon>
        <taxon>Chordata</taxon>
        <taxon>Craniata</taxon>
        <taxon>Vertebrata</taxon>
        <taxon>Euteleostomi</taxon>
        <taxon>Actinopterygii</taxon>
        <taxon>Neopterygii</taxon>
        <taxon>Teleostei</taxon>
        <taxon>Neoteleostei</taxon>
        <taxon>Acanthomorphata</taxon>
        <taxon>Eupercaria</taxon>
        <taxon>Sciaenidae</taxon>
        <taxon>Larimichthys</taxon>
    </lineage>
</organism>
<name>A0ACD3QV26_LARCR</name>
<keyword evidence="2" id="KW-1185">Reference proteome</keyword>
<reference evidence="1" key="1">
    <citation type="submission" date="2018-11" db="EMBL/GenBank/DDBJ databases">
        <title>The sequence and de novo assembly of Larimichthys crocea genome using PacBio and Hi-C technologies.</title>
        <authorList>
            <person name="Xu P."/>
            <person name="Chen B."/>
            <person name="Zhou Z."/>
            <person name="Ke Q."/>
            <person name="Wu Y."/>
            <person name="Bai H."/>
            <person name="Pu F."/>
        </authorList>
    </citation>
    <scope>NUCLEOTIDE SEQUENCE</scope>
    <source>
        <tissue evidence="1">Muscle</tissue>
    </source>
</reference>